<evidence type="ECO:0000256" key="1">
    <source>
        <dbReference type="SAM" id="MobiDB-lite"/>
    </source>
</evidence>
<name>A0A150GE22_GONPE</name>
<protein>
    <recommendedName>
        <fullName evidence="4">SET domain-containing protein</fullName>
    </recommendedName>
</protein>
<dbReference type="Proteomes" id="UP000075714">
    <property type="component" value="Unassembled WGS sequence"/>
</dbReference>
<dbReference type="OrthoDB" id="515462at2759"/>
<evidence type="ECO:0000313" key="2">
    <source>
        <dbReference type="EMBL" id="KXZ48084.1"/>
    </source>
</evidence>
<feature type="region of interest" description="Disordered" evidence="1">
    <location>
        <begin position="369"/>
        <end position="508"/>
    </location>
</feature>
<sequence length="721" mass="74232">MDDAGRVVVELLPESDGEADLIKPSKGNKTTSKKCRAGAALAAAAAAMASVAPGPAVVVATPHGSPSGKKGNDPGQVRVCGLTFDAALAPAVASAQAAWLAGLGRELRYADPTRDQLALGLSGTAKQLSRAVVCNKLARLLGLEGDNGRPDVPLPEGPVLLESALQPCGDPARGGAGLQAAMAIKRNAALGVLGGYVMPAGTARDFMSYGHKQCRPEVAARLTVAVEGIRADMAMAWRLLAGAFRMPLPAGLRLREGSDNAGAPTSPFELSMLGYGNLTALVNDPRVNPRDWTPGNDVDSQEAADRANCTVVPVSVRGLVLPVLVALRDIAPGEQLLRDYGADWWHDLAAAWEVAEDAGVSLPHLLHGIQAPASGPDPQDGPSAPCSQDSAALERAASAVDAPATIGTRHPFHLSADQPPGQAPAIQERCHSAGDHSGDHSHAAAGRLSPPHGHPLAERSSRAVGAGGPGREAQATGRATDEPLSGAAGSEPHHRKRRRSLSRARDRSGAVGVGISMLHGEHSAAAPSAGGRPAAAVGGVACAASGLVAALGQALGLDEEVLRQLAKPLGFLRKAAVVAAQQLLQRYGLPYVQGAVLRVTCAPVPGLRLRLGHSREDRKDTPLLWADVRVKAEFGRLVANLAAADPGEKAEMTSWVYSLNTFAPSLELKLDPTSLGPAAAAGAAARLGHHYGSVVVPLYGQVNALYCEIQNRSVTSQLTGP</sequence>
<dbReference type="EMBL" id="LSYV01000031">
    <property type="protein sequence ID" value="KXZ48084.1"/>
    <property type="molecule type" value="Genomic_DNA"/>
</dbReference>
<reference evidence="3" key="1">
    <citation type="journal article" date="2016" name="Nat. Commun.">
        <title>The Gonium pectorale genome demonstrates co-option of cell cycle regulation during the evolution of multicellularity.</title>
        <authorList>
            <person name="Hanschen E.R."/>
            <person name="Marriage T.N."/>
            <person name="Ferris P.J."/>
            <person name="Hamaji T."/>
            <person name="Toyoda A."/>
            <person name="Fujiyama A."/>
            <person name="Neme R."/>
            <person name="Noguchi H."/>
            <person name="Minakuchi Y."/>
            <person name="Suzuki M."/>
            <person name="Kawai-Toyooka H."/>
            <person name="Smith D.R."/>
            <person name="Sparks H."/>
            <person name="Anderson J."/>
            <person name="Bakaric R."/>
            <person name="Luria V."/>
            <person name="Karger A."/>
            <person name="Kirschner M.W."/>
            <person name="Durand P.M."/>
            <person name="Michod R.E."/>
            <person name="Nozaki H."/>
            <person name="Olson B.J."/>
        </authorList>
    </citation>
    <scope>NUCLEOTIDE SEQUENCE [LARGE SCALE GENOMIC DNA]</scope>
    <source>
        <strain evidence="3">NIES-2863</strain>
    </source>
</reference>
<evidence type="ECO:0000313" key="3">
    <source>
        <dbReference type="Proteomes" id="UP000075714"/>
    </source>
</evidence>
<feature type="compositionally biased region" description="Basic and acidic residues" evidence="1">
    <location>
        <begin position="428"/>
        <end position="442"/>
    </location>
</feature>
<accession>A0A150GE22</accession>
<dbReference type="AlphaFoldDB" id="A0A150GE22"/>
<keyword evidence="3" id="KW-1185">Reference proteome</keyword>
<dbReference type="Gene3D" id="2.170.270.10">
    <property type="entry name" value="SET domain"/>
    <property type="match status" value="1"/>
</dbReference>
<evidence type="ECO:0008006" key="4">
    <source>
        <dbReference type="Google" id="ProtNLM"/>
    </source>
</evidence>
<dbReference type="InterPro" id="IPR046341">
    <property type="entry name" value="SET_dom_sf"/>
</dbReference>
<feature type="compositionally biased region" description="Basic residues" evidence="1">
    <location>
        <begin position="493"/>
        <end position="502"/>
    </location>
</feature>
<gene>
    <name evidence="2" type="ORF">GPECTOR_30g179</name>
</gene>
<proteinExistence type="predicted"/>
<comment type="caution">
    <text evidence="2">The sequence shown here is derived from an EMBL/GenBank/DDBJ whole genome shotgun (WGS) entry which is preliminary data.</text>
</comment>
<organism evidence="2 3">
    <name type="scientific">Gonium pectorale</name>
    <name type="common">Green alga</name>
    <dbReference type="NCBI Taxonomy" id="33097"/>
    <lineage>
        <taxon>Eukaryota</taxon>
        <taxon>Viridiplantae</taxon>
        <taxon>Chlorophyta</taxon>
        <taxon>core chlorophytes</taxon>
        <taxon>Chlorophyceae</taxon>
        <taxon>CS clade</taxon>
        <taxon>Chlamydomonadales</taxon>
        <taxon>Volvocaceae</taxon>
        <taxon>Gonium</taxon>
    </lineage>
</organism>
<dbReference type="SUPFAM" id="SSF82199">
    <property type="entry name" value="SET domain"/>
    <property type="match status" value="1"/>
</dbReference>